<evidence type="ECO:0000313" key="2">
    <source>
        <dbReference type="EMBL" id="RDH31163.1"/>
    </source>
</evidence>
<dbReference type="RefSeq" id="XP_026624185.1">
    <property type="nucleotide sequence ID" value="XM_026767045.1"/>
</dbReference>
<keyword evidence="1" id="KW-1133">Transmembrane helix</keyword>
<dbReference type="Proteomes" id="UP000253729">
    <property type="component" value="Unassembled WGS sequence"/>
</dbReference>
<feature type="transmembrane region" description="Helical" evidence="1">
    <location>
        <begin position="29"/>
        <end position="46"/>
    </location>
</feature>
<proteinExistence type="predicted"/>
<organism evidence="2 3">
    <name type="scientific">Aspergillus welwitschiae</name>
    <dbReference type="NCBI Taxonomy" id="1341132"/>
    <lineage>
        <taxon>Eukaryota</taxon>
        <taxon>Fungi</taxon>
        <taxon>Dikarya</taxon>
        <taxon>Ascomycota</taxon>
        <taxon>Pezizomycotina</taxon>
        <taxon>Eurotiomycetes</taxon>
        <taxon>Eurotiomycetidae</taxon>
        <taxon>Eurotiales</taxon>
        <taxon>Aspergillaceae</taxon>
        <taxon>Aspergillus</taxon>
        <taxon>Aspergillus subgen. Circumdati</taxon>
    </lineage>
</organism>
<accession>A0A3F3PWA1</accession>
<evidence type="ECO:0000313" key="3">
    <source>
        <dbReference type="Proteomes" id="UP000253729"/>
    </source>
</evidence>
<protein>
    <submittedName>
        <fullName evidence="2">Uncharacterized protein</fullName>
    </submittedName>
</protein>
<dbReference type="AlphaFoldDB" id="A0A3F3PWA1"/>
<reference evidence="2 3" key="1">
    <citation type="submission" date="2018-07" db="EMBL/GenBank/DDBJ databases">
        <title>The genomes of Aspergillus section Nigri reveals drivers in fungal speciation.</title>
        <authorList>
            <consortium name="DOE Joint Genome Institute"/>
            <person name="Vesth T.C."/>
            <person name="Nybo J."/>
            <person name="Theobald S."/>
            <person name="Brandl J."/>
            <person name="Frisvad J.C."/>
            <person name="Nielsen K.F."/>
            <person name="Lyhne E.K."/>
            <person name="Kogle M.E."/>
            <person name="Kuo A."/>
            <person name="Riley R."/>
            <person name="Clum A."/>
            <person name="Nolan M."/>
            <person name="Lipzen A."/>
            <person name="Salamov A."/>
            <person name="Henrissat B."/>
            <person name="Wiebenga A."/>
            <person name="De vries R.P."/>
            <person name="Grigoriev I.V."/>
            <person name="Mortensen U.H."/>
            <person name="Andersen M.R."/>
            <person name="Baker S.E."/>
        </authorList>
    </citation>
    <scope>NUCLEOTIDE SEQUENCE [LARGE SCALE GENOMIC DNA]</scope>
    <source>
        <strain evidence="2 3">CBS 139.54b</strain>
    </source>
</reference>
<keyword evidence="3" id="KW-1185">Reference proteome</keyword>
<sequence length="69" mass="7787">MPLSFSHSRLSASCAAIVHQRVSSRLAQFLSHLYVLAIVASVSIIWSQGKVMKRVQIIEEKRVSKYTWG</sequence>
<name>A0A3F3PWA1_9EURO</name>
<gene>
    <name evidence="2" type="ORF">BDQ94DRAFT_147585</name>
</gene>
<keyword evidence="1" id="KW-0812">Transmembrane</keyword>
<evidence type="ECO:0000256" key="1">
    <source>
        <dbReference type="SAM" id="Phobius"/>
    </source>
</evidence>
<keyword evidence="1" id="KW-0472">Membrane</keyword>
<dbReference type="EMBL" id="KZ852056">
    <property type="protein sequence ID" value="RDH31163.1"/>
    <property type="molecule type" value="Genomic_DNA"/>
</dbReference>
<dbReference type="GeneID" id="38135401"/>